<evidence type="ECO:0000313" key="2">
    <source>
        <dbReference type="EMBL" id="MFD2832844.1"/>
    </source>
</evidence>
<dbReference type="Gene3D" id="3.10.620.30">
    <property type="match status" value="1"/>
</dbReference>
<organism evidence="2 3">
    <name type="scientific">Christiangramia antarctica</name>
    <dbReference type="NCBI Taxonomy" id="2058158"/>
    <lineage>
        <taxon>Bacteria</taxon>
        <taxon>Pseudomonadati</taxon>
        <taxon>Bacteroidota</taxon>
        <taxon>Flavobacteriia</taxon>
        <taxon>Flavobacteriales</taxon>
        <taxon>Flavobacteriaceae</taxon>
        <taxon>Christiangramia</taxon>
    </lineage>
</organism>
<gene>
    <name evidence="2" type="ORF">ACFSYS_06045</name>
</gene>
<sequence>MRQIFFPFMLCLFFSYTYSQDHYSVTSINPKLTQNANAVVRDFKYNVEIKDVDEIIITTERVVTVLNSKGNRYIQAYQNYDEAVKIDEQEALIYDANGKEIDKIKKKNFKDVSNYQSFVLFSDNRVSYLDYTPRSYPYTVKYTSIVENENSLFLKPWFPVDDFQVSIENAEYKIVNPNKIPLRFSEKNLEGLQVESENNDYEVHYTLNDFAALEKEILSPPLRSLVPNVRVAIHNFHIEGKKGAAENWKDFGKWQYENLVQGHDELSEESKNKITALTLDAQSLEEKAAIVYHYVQENTRYIAIMLGIGGIEPAPASEVDRLGYGDCKGLTNYTKALLKSQGIESFYTIVHANDKIDIDPHFTNFQGNHVILNIPRKDEDDIWLECTSQYAPFNYLGNFTDDRYVLRLKPEGGEIIRTKKYGVDENLQMLNGTIHLQEDGNYLAKMERITKGIEYGDTFHIERQTEKDQKSYFRNEWSNLQNIQFEKIEFENDRDNVVFTEQIDFTGSRLASKAGKRLLLSLNFVNNSSLILGKNDNRKYPVRMERGKTYKDHFEYVIPENYTIESIPESSEFNTEFGEFTFTVKEGDLEGKKSIVVDRYLVINEGEWPPEKFDNFRTFINQVNHMNSQKAVIIESL</sequence>
<dbReference type="Proteomes" id="UP001597438">
    <property type="component" value="Unassembled WGS sequence"/>
</dbReference>
<name>A0ABW5X4S9_9FLAO</name>
<feature type="domain" description="DUF3857" evidence="1">
    <location>
        <begin position="58"/>
        <end position="204"/>
    </location>
</feature>
<dbReference type="Gene3D" id="2.60.40.3140">
    <property type="match status" value="1"/>
</dbReference>
<dbReference type="EMBL" id="JBHUOJ010000010">
    <property type="protein sequence ID" value="MFD2832844.1"/>
    <property type="molecule type" value="Genomic_DNA"/>
</dbReference>
<evidence type="ECO:0000313" key="3">
    <source>
        <dbReference type="Proteomes" id="UP001597438"/>
    </source>
</evidence>
<accession>A0ABW5X4S9</accession>
<dbReference type="Gene3D" id="2.60.120.1130">
    <property type="match status" value="1"/>
</dbReference>
<dbReference type="RefSeq" id="WP_251742142.1">
    <property type="nucleotide sequence ID" value="NZ_JBHUOJ010000010.1"/>
</dbReference>
<proteinExistence type="predicted"/>
<keyword evidence="3" id="KW-1185">Reference proteome</keyword>
<comment type="caution">
    <text evidence="2">The sequence shown here is derived from an EMBL/GenBank/DDBJ whole genome shotgun (WGS) entry which is preliminary data.</text>
</comment>
<protein>
    <submittedName>
        <fullName evidence="2">DUF3857 domain-containing protein</fullName>
    </submittedName>
</protein>
<dbReference type="Pfam" id="PF12969">
    <property type="entry name" value="DUF3857"/>
    <property type="match status" value="1"/>
</dbReference>
<dbReference type="InterPro" id="IPR024618">
    <property type="entry name" value="DUF3857"/>
</dbReference>
<reference evidence="3" key="1">
    <citation type="journal article" date="2019" name="Int. J. Syst. Evol. Microbiol.">
        <title>The Global Catalogue of Microorganisms (GCM) 10K type strain sequencing project: providing services to taxonomists for standard genome sequencing and annotation.</title>
        <authorList>
            <consortium name="The Broad Institute Genomics Platform"/>
            <consortium name="The Broad Institute Genome Sequencing Center for Infectious Disease"/>
            <person name="Wu L."/>
            <person name="Ma J."/>
        </authorList>
    </citation>
    <scope>NUCLEOTIDE SEQUENCE [LARGE SCALE GENOMIC DNA]</scope>
    <source>
        <strain evidence="3">KCTC 52925</strain>
    </source>
</reference>
<dbReference type="SUPFAM" id="SSF54001">
    <property type="entry name" value="Cysteine proteinases"/>
    <property type="match status" value="1"/>
</dbReference>
<evidence type="ECO:0000259" key="1">
    <source>
        <dbReference type="Pfam" id="PF12969"/>
    </source>
</evidence>
<dbReference type="InterPro" id="IPR038765">
    <property type="entry name" value="Papain-like_cys_pep_sf"/>
</dbReference>